<dbReference type="REBASE" id="298524">
    <property type="entry name" value="S4.Mbo10118ORF356P"/>
</dbReference>
<dbReference type="OrthoDB" id="399225at2"/>
<proteinExistence type="predicted"/>
<evidence type="ECO:0000256" key="2">
    <source>
        <dbReference type="ARBA" id="ARBA00023125"/>
    </source>
</evidence>
<evidence type="ECO:0000256" key="1">
    <source>
        <dbReference type="ARBA" id="ARBA00022747"/>
    </source>
</evidence>
<geneLocation type="plasmid" evidence="4 5">
    <name>2</name>
</geneLocation>
<organism evidence="4 5">
    <name type="scientific">Mycoplasmopsis bovirhinis</name>
    <dbReference type="NCBI Taxonomy" id="29553"/>
    <lineage>
        <taxon>Bacteria</taxon>
        <taxon>Bacillati</taxon>
        <taxon>Mycoplasmatota</taxon>
        <taxon>Mycoplasmoidales</taxon>
        <taxon>Metamycoplasmataceae</taxon>
        <taxon>Mycoplasmopsis</taxon>
    </lineage>
</organism>
<evidence type="ECO:0000313" key="5">
    <source>
        <dbReference type="Proteomes" id="UP000289952"/>
    </source>
</evidence>
<dbReference type="Proteomes" id="UP000289952">
    <property type="component" value="Chromosome"/>
</dbReference>
<evidence type="ECO:0000313" key="3">
    <source>
        <dbReference type="EMBL" id="VEU63230.1"/>
    </source>
</evidence>
<keyword evidence="5" id="KW-1185">Reference proteome</keyword>
<dbReference type="Proteomes" id="UP000289952">
    <property type="component" value="Plasmid 2"/>
</dbReference>
<dbReference type="RefSeq" id="WP_129621436.1">
    <property type="nucleotide sequence ID" value="NZ_LR214972.1"/>
</dbReference>
<dbReference type="GO" id="GO:0003677">
    <property type="term" value="F:DNA binding"/>
    <property type="evidence" value="ECO:0007669"/>
    <property type="project" value="UniProtKB-KW"/>
</dbReference>
<name>A0A449AH29_9BACT</name>
<evidence type="ECO:0000313" key="4">
    <source>
        <dbReference type="EMBL" id="VEU64249.1"/>
    </source>
</evidence>
<keyword evidence="2" id="KW-0238">DNA-binding</keyword>
<dbReference type="Gene3D" id="3.90.220.20">
    <property type="entry name" value="DNA methylase specificity domains"/>
    <property type="match status" value="1"/>
</dbReference>
<dbReference type="InterPro" id="IPR044946">
    <property type="entry name" value="Restrct_endonuc_typeI_TRD_sf"/>
</dbReference>
<dbReference type="REBASE" id="298544">
    <property type="entry name" value="S2.Mbo10118ORF777P"/>
</dbReference>
<dbReference type="EMBL" id="LR214972">
    <property type="protein sequence ID" value="VEU63230.1"/>
    <property type="molecule type" value="Genomic_DNA"/>
</dbReference>
<reference evidence="4 5" key="1">
    <citation type="submission" date="2019-01" db="EMBL/GenBank/DDBJ databases">
        <authorList>
            <consortium name="Pathogen Informatics"/>
        </authorList>
    </citation>
    <scope>NUCLEOTIDE SEQUENCE [LARGE SCALE GENOMIC DNA]</scope>
    <source>
        <strain evidence="4 5">NCTC10118</strain>
        <plasmid evidence="5">2</plasmid>
    </source>
</reference>
<protein>
    <submittedName>
        <fullName evidence="4">Uncharacterized protein</fullName>
    </submittedName>
</protein>
<keyword evidence="4" id="KW-0614">Plasmid</keyword>
<dbReference type="SUPFAM" id="SSF116734">
    <property type="entry name" value="DNA methylase specificity domain"/>
    <property type="match status" value="1"/>
</dbReference>
<dbReference type="EMBL" id="LR214973">
    <property type="protein sequence ID" value="VEU64249.1"/>
    <property type="molecule type" value="Genomic_DNA"/>
</dbReference>
<accession>A0A449AH29</accession>
<dbReference type="GO" id="GO:0009307">
    <property type="term" value="P:DNA restriction-modification system"/>
    <property type="evidence" value="ECO:0007669"/>
    <property type="project" value="UniProtKB-KW"/>
</dbReference>
<keyword evidence="1" id="KW-0680">Restriction system</keyword>
<gene>
    <name evidence="3" type="ORF">NCTC10118_00361</name>
    <name evidence="4" type="ORF">NCTC10118_00771</name>
</gene>
<sequence length="146" mass="16498">MNEIKKLYPLTNIVQFQKGFEVGSSKYSETKNPGQINYIRVGDLKSLGNTFVDTLNNYTYADFEDILVTFDGAPGRNNIDLVGAYSSGIDKLICLNEDKGLVFFEINSKINKQIIDIHTYGTTIKHASKSINFLVYANVDHKENKY</sequence>
<dbReference type="AlphaFoldDB" id="A0A449AH29"/>